<keyword evidence="2" id="KW-1185">Reference proteome</keyword>
<protein>
    <submittedName>
        <fullName evidence="1">Uncharacterized protein</fullName>
    </submittedName>
</protein>
<dbReference type="EMBL" id="JASBWS010000007">
    <property type="protein sequence ID" value="KAJ9114936.1"/>
    <property type="molecule type" value="Genomic_DNA"/>
</dbReference>
<comment type="caution">
    <text evidence="1">The sequence shown here is derived from an EMBL/GenBank/DDBJ whole genome shotgun (WGS) entry which is preliminary data.</text>
</comment>
<organism evidence="1 2">
    <name type="scientific">Naganishia adeliensis</name>
    <dbReference type="NCBI Taxonomy" id="92952"/>
    <lineage>
        <taxon>Eukaryota</taxon>
        <taxon>Fungi</taxon>
        <taxon>Dikarya</taxon>
        <taxon>Basidiomycota</taxon>
        <taxon>Agaricomycotina</taxon>
        <taxon>Tremellomycetes</taxon>
        <taxon>Filobasidiales</taxon>
        <taxon>Filobasidiaceae</taxon>
        <taxon>Naganishia</taxon>
    </lineage>
</organism>
<accession>A0ACC2WU36</accession>
<name>A0ACC2WU36_9TREE</name>
<evidence type="ECO:0000313" key="2">
    <source>
        <dbReference type="Proteomes" id="UP001230649"/>
    </source>
</evidence>
<evidence type="ECO:0000313" key="1">
    <source>
        <dbReference type="EMBL" id="KAJ9114936.1"/>
    </source>
</evidence>
<gene>
    <name evidence="1" type="ORF">QFC20_001310</name>
</gene>
<proteinExistence type="predicted"/>
<sequence length="441" mass="50569">MEFPPLPRFRSSSVTQSSATLPYPATADTTHDEHARPSRWRRRLRNGDVRTIGLLLVGCLIFSYWFHNELGTARRDLGYLLRPVWDRHGGAEMEFQVVPNYGRDFESWPLGKSGREEERRREEYCGSFRWDTRPAEGTGDGTVRGKPVIVDAVLVSTELDMLEIRFREYEPFVDLFIVVESNMTFAGTPKRKYFAEQWNDAKHTRFDFIPRDKIIYLAVDDLTPNLPPGSFENEAAMRGRITELLHEQASLGCIPAGSLILHSDVDEIISRDTLTLLSTCQGFPSPLHLQVKNYRYGFAFPLPDKGYWRPKVVTHNPDSASVDTLQYGHGRAGDTMLADAGWHCSWCFKTLEEIKIKMLGYSHNDRVRGRKDLLDKEKLRTRVCKGEEPFGMLPEAYTFRDLIKQTGPLTPSRTFRDVPVALKQDPKRFAYLLDEGCSRPE</sequence>
<reference evidence="1" key="1">
    <citation type="submission" date="2023-04" db="EMBL/GenBank/DDBJ databases">
        <title>Draft Genome sequencing of Naganishia species isolated from polar environments using Oxford Nanopore Technology.</title>
        <authorList>
            <person name="Leo P."/>
            <person name="Venkateswaran K."/>
        </authorList>
    </citation>
    <scope>NUCLEOTIDE SEQUENCE</scope>
    <source>
        <strain evidence="1">MNA-CCFEE 5262</strain>
    </source>
</reference>
<dbReference type="Proteomes" id="UP001230649">
    <property type="component" value="Unassembled WGS sequence"/>
</dbReference>